<name>A0A3N1Y7V4_9GAMM</name>
<dbReference type="GO" id="GO:0009424">
    <property type="term" value="C:bacterial-type flagellum hook"/>
    <property type="evidence" value="ECO:0007669"/>
    <property type="project" value="InterPro"/>
</dbReference>
<keyword evidence="8" id="KW-0966">Cell projection</keyword>
<dbReference type="AlphaFoldDB" id="A0A3N1Y7V4"/>
<evidence type="ECO:0000259" key="7">
    <source>
        <dbReference type="Pfam" id="PF00700"/>
    </source>
</evidence>
<dbReference type="OrthoDB" id="9768249at2"/>
<dbReference type="InterPro" id="IPR046358">
    <property type="entry name" value="Flagellin_C"/>
</dbReference>
<feature type="domain" description="Flagellin C-terminal" evidence="7">
    <location>
        <begin position="319"/>
        <end position="399"/>
    </location>
</feature>
<dbReference type="EMBL" id="RJVI01000001">
    <property type="protein sequence ID" value="ROR34916.1"/>
    <property type="molecule type" value="Genomic_DNA"/>
</dbReference>
<evidence type="ECO:0000256" key="5">
    <source>
        <dbReference type="ARBA" id="ARBA00023143"/>
    </source>
</evidence>
<evidence type="ECO:0000256" key="1">
    <source>
        <dbReference type="ARBA" id="ARBA00004365"/>
    </source>
</evidence>
<accession>A0A3N1Y7V4</accession>
<dbReference type="InterPro" id="IPR001029">
    <property type="entry name" value="Flagellin_N"/>
</dbReference>
<keyword evidence="8" id="KW-0282">Flagellum</keyword>
<dbReference type="InterPro" id="IPR013384">
    <property type="entry name" value="Flagell_FlgL"/>
</dbReference>
<dbReference type="PANTHER" id="PTHR42792">
    <property type="entry name" value="FLAGELLIN"/>
    <property type="match status" value="1"/>
</dbReference>
<evidence type="ECO:0000313" key="9">
    <source>
        <dbReference type="Proteomes" id="UP000276634"/>
    </source>
</evidence>
<comment type="caution">
    <text evidence="8">The sequence shown here is derived from an EMBL/GenBank/DDBJ whole genome shotgun (WGS) entry which is preliminary data.</text>
</comment>
<organism evidence="8 9">
    <name type="scientific">Inmirania thermothiophila</name>
    <dbReference type="NCBI Taxonomy" id="1750597"/>
    <lineage>
        <taxon>Bacteria</taxon>
        <taxon>Pseudomonadati</taxon>
        <taxon>Pseudomonadota</taxon>
        <taxon>Gammaproteobacteria</taxon>
        <taxon>Chromatiales</taxon>
        <taxon>Ectothiorhodospiraceae</taxon>
        <taxon>Inmirania</taxon>
    </lineage>
</organism>
<dbReference type="GO" id="GO:0005198">
    <property type="term" value="F:structural molecule activity"/>
    <property type="evidence" value="ECO:0007669"/>
    <property type="project" value="InterPro"/>
</dbReference>
<evidence type="ECO:0000256" key="2">
    <source>
        <dbReference type="ARBA" id="ARBA00004613"/>
    </source>
</evidence>
<dbReference type="RefSeq" id="WP_123400489.1">
    <property type="nucleotide sequence ID" value="NZ_RJVI01000001.1"/>
</dbReference>
<dbReference type="NCBIfam" id="TIGR02550">
    <property type="entry name" value="flagell_flgL"/>
    <property type="match status" value="1"/>
</dbReference>
<dbReference type="PANTHER" id="PTHR42792:SF1">
    <property type="entry name" value="FLAGELLAR HOOK-ASSOCIATED PROTEIN 3"/>
    <property type="match status" value="1"/>
</dbReference>
<keyword evidence="5" id="KW-0975">Bacterial flagellum</keyword>
<keyword evidence="4" id="KW-0964">Secreted</keyword>
<keyword evidence="9" id="KW-1185">Reference proteome</keyword>
<gene>
    <name evidence="8" type="ORF">EDC57_0827</name>
</gene>
<evidence type="ECO:0000313" key="8">
    <source>
        <dbReference type="EMBL" id="ROR34916.1"/>
    </source>
</evidence>
<dbReference type="InterPro" id="IPR001492">
    <property type="entry name" value="Flagellin"/>
</dbReference>
<evidence type="ECO:0000256" key="4">
    <source>
        <dbReference type="ARBA" id="ARBA00022525"/>
    </source>
</evidence>
<evidence type="ECO:0000259" key="6">
    <source>
        <dbReference type="Pfam" id="PF00669"/>
    </source>
</evidence>
<dbReference type="Proteomes" id="UP000276634">
    <property type="component" value="Unassembled WGS sequence"/>
</dbReference>
<dbReference type="Pfam" id="PF00700">
    <property type="entry name" value="Flagellin_C"/>
    <property type="match status" value="1"/>
</dbReference>
<dbReference type="GO" id="GO:0071973">
    <property type="term" value="P:bacterial-type flagellum-dependent cell motility"/>
    <property type="evidence" value="ECO:0007669"/>
    <property type="project" value="InterPro"/>
</dbReference>
<proteinExistence type="inferred from homology"/>
<comment type="subcellular location">
    <subcellularLocation>
        <location evidence="1">Bacterial flagellum</location>
    </subcellularLocation>
    <subcellularLocation>
        <location evidence="2">Secreted</location>
    </subcellularLocation>
</comment>
<evidence type="ECO:0000256" key="3">
    <source>
        <dbReference type="ARBA" id="ARBA00005709"/>
    </source>
</evidence>
<reference evidence="8 9" key="1">
    <citation type="submission" date="2018-11" db="EMBL/GenBank/DDBJ databases">
        <title>Genomic Encyclopedia of Type Strains, Phase IV (KMG-IV): sequencing the most valuable type-strain genomes for metagenomic binning, comparative biology and taxonomic classification.</title>
        <authorList>
            <person name="Goeker M."/>
        </authorList>
    </citation>
    <scope>NUCLEOTIDE SEQUENCE [LARGE SCALE GENOMIC DNA]</scope>
    <source>
        <strain evidence="8 9">DSM 100275</strain>
    </source>
</reference>
<comment type="similarity">
    <text evidence="3">Belongs to the bacterial flagellin family.</text>
</comment>
<dbReference type="GO" id="GO:0005576">
    <property type="term" value="C:extracellular region"/>
    <property type="evidence" value="ECO:0007669"/>
    <property type="project" value="UniProtKB-SubCell"/>
</dbReference>
<keyword evidence="8" id="KW-0969">Cilium</keyword>
<sequence length="399" mass="41593">MRVSTSQIHTGALRAMLDGQARLQETQLQLATGRRVLTPADDPAAAARILSLTASTAGLEQYGANAAAARARLGVEETALAGAQRLLVRARELAIQGGDDALAAADRDAIAEEVRGLRAELVRIANSQDANGEYVFAGFKVRTEPFTERGAGVTYNGDGGQRFVEVGPGRQVAVGDAGSAVFLAVPTGNGVFAVEADAANTGTGVIHQGSVTGTWVPDTYTIRFSQPTPSDPVTYTVTDSGGTTVASGTYSDGAAIAFAGAEVVIEGSPADGDRFTVAPSGSQDLFATLDRLLEALGTGGDAAADALRHNRLGRVLADLDRGLEHLDVVRARVGARLAAVESQEEVNADLRLQLEATLSGLRDLDYAEAVSRFNVQLTALRAAQQTFARVQGLSLFQFL</sequence>
<feature type="domain" description="Flagellin N-terminal" evidence="6">
    <location>
        <begin position="3"/>
        <end position="139"/>
    </location>
</feature>
<dbReference type="SUPFAM" id="SSF64518">
    <property type="entry name" value="Phase 1 flagellin"/>
    <property type="match status" value="1"/>
</dbReference>
<dbReference type="Gene3D" id="1.20.1330.10">
    <property type="entry name" value="f41 fragment of flagellin, N-terminal domain"/>
    <property type="match status" value="2"/>
</dbReference>
<dbReference type="Pfam" id="PF00669">
    <property type="entry name" value="Flagellin_N"/>
    <property type="match status" value="1"/>
</dbReference>
<protein>
    <submittedName>
        <fullName evidence="8">Flagellar hook-associated protein 3 FlgL</fullName>
    </submittedName>
</protein>